<dbReference type="STRING" id="447.Lboz_2143"/>
<comment type="caution">
    <text evidence="4">The sequence shown here is derived from an EMBL/GenBank/DDBJ whole genome shotgun (WGS) entry which is preliminary data.</text>
</comment>
<proteinExistence type="predicted"/>
<dbReference type="EMBL" id="LNXU01000019">
    <property type="protein sequence ID" value="KTC73497.1"/>
    <property type="molecule type" value="Genomic_DNA"/>
</dbReference>
<evidence type="ECO:0000313" key="5">
    <source>
        <dbReference type="Proteomes" id="UP000054695"/>
    </source>
</evidence>
<dbReference type="RefSeq" id="WP_058459756.1">
    <property type="nucleotide sequence ID" value="NZ_CAAAIY010000006.1"/>
</dbReference>
<keyword evidence="2" id="KW-0732">Signal</keyword>
<keyword evidence="5" id="KW-1185">Reference proteome</keyword>
<evidence type="ECO:0000313" key="4">
    <source>
        <dbReference type="EMBL" id="KTC73497.1"/>
    </source>
</evidence>
<dbReference type="InterPro" id="IPR056212">
    <property type="entry name" value="NttA"/>
</dbReference>
<gene>
    <name evidence="4" type="ORF">Lboz_2143</name>
</gene>
<evidence type="ECO:0000256" key="1">
    <source>
        <dbReference type="SAM" id="MobiDB-lite"/>
    </source>
</evidence>
<feature type="domain" description="T2SS substrate NttA" evidence="3">
    <location>
        <begin position="59"/>
        <end position="151"/>
    </location>
</feature>
<evidence type="ECO:0000259" key="3">
    <source>
        <dbReference type="Pfam" id="PF24275"/>
    </source>
</evidence>
<dbReference type="Proteomes" id="UP000054695">
    <property type="component" value="Unassembled WGS sequence"/>
</dbReference>
<evidence type="ECO:0000256" key="2">
    <source>
        <dbReference type="SAM" id="SignalP"/>
    </source>
</evidence>
<feature type="signal peptide" evidence="2">
    <location>
        <begin position="1"/>
        <end position="24"/>
    </location>
</feature>
<organism evidence="4 5">
    <name type="scientific">Legionella bozemanae</name>
    <name type="common">Fluoribacter bozemanae</name>
    <dbReference type="NCBI Taxonomy" id="447"/>
    <lineage>
        <taxon>Bacteria</taxon>
        <taxon>Pseudomonadati</taxon>
        <taxon>Pseudomonadota</taxon>
        <taxon>Gammaproteobacteria</taxon>
        <taxon>Legionellales</taxon>
        <taxon>Legionellaceae</taxon>
        <taxon>Legionella</taxon>
    </lineage>
</organism>
<feature type="chain" id="PRO_5006911169" description="T2SS substrate NttA domain-containing protein" evidence="2">
    <location>
        <begin position="25"/>
        <end position="152"/>
    </location>
</feature>
<dbReference type="Pfam" id="PF24275">
    <property type="entry name" value="NttA"/>
    <property type="match status" value="1"/>
</dbReference>
<dbReference type="OrthoDB" id="5640576at2"/>
<accession>A0A0W0RR09</accession>
<dbReference type="PROSITE" id="PS51257">
    <property type="entry name" value="PROKAR_LIPOPROTEIN"/>
    <property type="match status" value="1"/>
</dbReference>
<dbReference type="AlphaFoldDB" id="A0A0W0RR09"/>
<protein>
    <recommendedName>
        <fullName evidence="3">T2SS substrate NttA domain-containing protein</fullName>
    </recommendedName>
</protein>
<name>A0A0W0RR09_LEGBO</name>
<sequence>MTKHLLVASSIFLGCTLISFTTSAEDKAGGSTSSSTSTGSTTTGTSSSTGSSSNNAVDISKDSWLKSVTPLLPDLICKGFENDPQLKKRLDDIKMTYDQCVSKIPDSVSKCQQELYANIPDKINTDNAGVWGKALGECIGKDFAIKYLIPKS</sequence>
<feature type="region of interest" description="Disordered" evidence="1">
    <location>
        <begin position="25"/>
        <end position="57"/>
    </location>
</feature>
<dbReference type="PATRIC" id="fig|447.4.peg.2275"/>
<reference evidence="4 5" key="1">
    <citation type="submission" date="2015-11" db="EMBL/GenBank/DDBJ databases">
        <title>Genomic analysis of 38 Legionella species identifies large and diverse effector repertoires.</title>
        <authorList>
            <person name="Burstein D."/>
            <person name="Amaro F."/>
            <person name="Zusman T."/>
            <person name="Lifshitz Z."/>
            <person name="Cohen O."/>
            <person name="Gilbert J.A."/>
            <person name="Pupko T."/>
            <person name="Shuman H.A."/>
            <person name="Segal G."/>
        </authorList>
    </citation>
    <scope>NUCLEOTIDE SEQUENCE [LARGE SCALE GENOMIC DNA]</scope>
    <source>
        <strain evidence="4 5">WIGA</strain>
    </source>
</reference>
<feature type="compositionally biased region" description="Low complexity" evidence="1">
    <location>
        <begin position="29"/>
        <end position="53"/>
    </location>
</feature>